<evidence type="ECO:0000313" key="1">
    <source>
        <dbReference type="EMBL" id="PXF60006.1"/>
    </source>
</evidence>
<organism evidence="1 2">
    <name type="scientific">Candidatus Methanogaster sp</name>
    <dbReference type="NCBI Taxonomy" id="3386292"/>
    <lineage>
        <taxon>Archaea</taxon>
        <taxon>Methanobacteriati</taxon>
        <taxon>Methanobacteriota</taxon>
        <taxon>Stenosarchaea group</taxon>
        <taxon>Methanomicrobia</taxon>
        <taxon>Methanosarcinales</taxon>
        <taxon>ANME-2 cluster</taxon>
        <taxon>Candidatus Methanogasteraceae</taxon>
        <taxon>Candidatus Methanogaster</taxon>
    </lineage>
</organism>
<dbReference type="EMBL" id="PQXF01000020">
    <property type="protein sequence ID" value="PXF60006.1"/>
    <property type="molecule type" value="Genomic_DNA"/>
</dbReference>
<protein>
    <submittedName>
        <fullName evidence="1">Uncharacterized protein</fullName>
    </submittedName>
</protein>
<comment type="caution">
    <text evidence="1">The sequence shown here is derived from an EMBL/GenBank/DDBJ whole genome shotgun (WGS) entry which is preliminary data.</text>
</comment>
<name>A0AC61L1S6_9EURY</name>
<reference evidence="1" key="1">
    <citation type="submission" date="2018-01" db="EMBL/GenBank/DDBJ databases">
        <authorList>
            <person name="Krukenberg V."/>
        </authorList>
    </citation>
    <scope>NUCLEOTIDE SEQUENCE</scope>
    <source>
        <strain evidence="1">E20ANME2</strain>
    </source>
</reference>
<dbReference type="Proteomes" id="UP000248329">
    <property type="component" value="Unassembled WGS sequence"/>
</dbReference>
<sequence length="541" mass="56526">MKHYILAIVLLFSLAAPAMAAELTVDQISYEEMWINGTEFGSSATVTLSTSTNISVTPSSGAYSYEITGMDLPAGSVLVLNASPVDDLKLYVKKNWLVKYTFTGSAFGIISFSNPGTDTVRVECSGIPQYASGTLQTIRVYGTTTSSNVNLSVAVQQNVTADGSGNFSELVDISAIPSGVYIIGAIDDDTPPSNNTTTTIIYAPGQLHHIRITDPDTSELTRNTTGTNRTYTFNATGYDLKGQVVQKNVVFVWWSSNPYAGTIISTGYFDATNVGHTEVYAKSGAKESNHVIVYVNAPMNNTTLISEKNFTLESGNANVTGTFNRSVNGTITVQAIGNVTAETTTAGLGDGYKFVSGAVVNVSGEAHGALVAGNCTVIIKLCVSNDELQAMGLARSNVQIYVYNGSAWIGLTTTRIGTTDCYTADISGYLSEAILGIGSKPTPSSGGDGGGGSGGTYPPGWFGTTTTPVVSPTTTSQQGMAPTPVGEHVAPTPTRPAAAGATQAAPAKETPTKKKSTPGFPAVFAIAGMLAIAYMVLRQRR</sequence>
<accession>A0AC61L1S6</accession>
<gene>
    <name evidence="1" type="ORF">C4B59_10285</name>
</gene>
<evidence type="ECO:0000313" key="2">
    <source>
        <dbReference type="Proteomes" id="UP000248329"/>
    </source>
</evidence>
<proteinExistence type="predicted"/>